<protein>
    <submittedName>
        <fullName evidence="1">Uncharacterized protein</fullName>
    </submittedName>
</protein>
<name>A0A225VRQ9_9STRA</name>
<reference evidence="2" key="1">
    <citation type="submission" date="2017-03" db="EMBL/GenBank/DDBJ databases">
        <title>Phytopthora megakarya and P. palmivora, two closely related causual agents of cacao black pod achieved similar genome size and gene model numbers by different mechanisms.</title>
        <authorList>
            <person name="Ali S."/>
            <person name="Shao J."/>
            <person name="Larry D.J."/>
            <person name="Kronmiller B."/>
            <person name="Shen D."/>
            <person name="Strem M.D."/>
            <person name="Melnick R.L."/>
            <person name="Guiltinan M.J."/>
            <person name="Tyler B.M."/>
            <person name="Meinhardt L.W."/>
            <person name="Bailey B.A."/>
        </authorList>
    </citation>
    <scope>NUCLEOTIDE SEQUENCE [LARGE SCALE GENOMIC DNA]</scope>
    <source>
        <strain evidence="2">zdho120</strain>
    </source>
</reference>
<sequence>MTVVSPQAKQPNSRKCISVARQGRCLKADDELYSLIICLVAFKSLQGAKKTDPVVREQLSWRIHASTLVKEKAFNRYYRMSFSTFQELLFIVGPYLVVDYYQTLRRSRGIPPHSPATMLQCALSWLAGGSYHHIRVITGVSTATFTVSCIVLCSRSTIPTN</sequence>
<accession>A0A225VRQ9</accession>
<evidence type="ECO:0000313" key="2">
    <source>
        <dbReference type="Proteomes" id="UP000198211"/>
    </source>
</evidence>
<evidence type="ECO:0000313" key="1">
    <source>
        <dbReference type="EMBL" id="OWZ07689.1"/>
    </source>
</evidence>
<gene>
    <name evidence="1" type="ORF">PHMEG_00019891</name>
</gene>
<comment type="caution">
    <text evidence="1">The sequence shown here is derived from an EMBL/GenBank/DDBJ whole genome shotgun (WGS) entry which is preliminary data.</text>
</comment>
<dbReference type="Proteomes" id="UP000198211">
    <property type="component" value="Unassembled WGS sequence"/>
</dbReference>
<dbReference type="EMBL" id="NBNE01003438">
    <property type="protein sequence ID" value="OWZ07689.1"/>
    <property type="molecule type" value="Genomic_DNA"/>
</dbReference>
<dbReference type="OrthoDB" id="126282at2759"/>
<organism evidence="1 2">
    <name type="scientific">Phytophthora megakarya</name>
    <dbReference type="NCBI Taxonomy" id="4795"/>
    <lineage>
        <taxon>Eukaryota</taxon>
        <taxon>Sar</taxon>
        <taxon>Stramenopiles</taxon>
        <taxon>Oomycota</taxon>
        <taxon>Peronosporomycetes</taxon>
        <taxon>Peronosporales</taxon>
        <taxon>Peronosporaceae</taxon>
        <taxon>Phytophthora</taxon>
    </lineage>
</organism>
<keyword evidence="2" id="KW-1185">Reference proteome</keyword>
<proteinExistence type="predicted"/>
<dbReference type="AlphaFoldDB" id="A0A225VRQ9"/>